<evidence type="ECO:0000313" key="1">
    <source>
        <dbReference type="EMBL" id="GAN55469.1"/>
    </source>
</evidence>
<organism evidence="1 2">
    <name type="scientific">Tanticharoenia sakaeratensis NBRC 103193</name>
    <dbReference type="NCBI Taxonomy" id="1231623"/>
    <lineage>
        <taxon>Bacteria</taxon>
        <taxon>Pseudomonadati</taxon>
        <taxon>Pseudomonadota</taxon>
        <taxon>Alphaproteobacteria</taxon>
        <taxon>Acetobacterales</taxon>
        <taxon>Acetobacteraceae</taxon>
        <taxon>Tanticharoenia</taxon>
    </lineage>
</organism>
<dbReference type="AlphaFoldDB" id="A0A0D6MP69"/>
<evidence type="ECO:0000313" key="2">
    <source>
        <dbReference type="Proteomes" id="UP000032679"/>
    </source>
</evidence>
<dbReference type="RefSeq" id="WP_048850633.1">
    <property type="nucleotide sequence ID" value="NZ_BALE01000048.1"/>
</dbReference>
<protein>
    <submittedName>
        <fullName evidence="1">Uncharacterized protein</fullName>
    </submittedName>
</protein>
<reference evidence="1 2" key="1">
    <citation type="submission" date="2012-10" db="EMBL/GenBank/DDBJ databases">
        <title>Genome sequencing of Tanticharoenia sakaeratensis NBRC 103193.</title>
        <authorList>
            <person name="Azuma Y."/>
            <person name="Hadano H."/>
            <person name="Hirakawa H."/>
            <person name="Matsushita K."/>
        </authorList>
    </citation>
    <scope>NUCLEOTIDE SEQUENCE [LARGE SCALE GENOMIC DNA]</scope>
    <source>
        <strain evidence="1 2">NBRC 103193</strain>
    </source>
</reference>
<dbReference type="OrthoDB" id="9932333at2"/>
<keyword evidence="2" id="KW-1185">Reference proteome</keyword>
<accession>A0A0D6MP69</accession>
<dbReference type="Proteomes" id="UP000032679">
    <property type="component" value="Unassembled WGS sequence"/>
</dbReference>
<gene>
    <name evidence="1" type="ORF">Tasa_048_094</name>
</gene>
<sequence length="165" mass="18776">MSAETHALQQQVQAAYQAARARENAPWQILDSRWNVTRHRIGQSRQRQCPVNSAEDRDAAAREQQWLEDALAEFRRWRDMPADRMAAAAHTAMTPTQEPASADQTARVLFDGLHARGIRIEVGHKDRISVCPARLLTDADKAQLTTLRVEIATIWRQRNDVWTVG</sequence>
<proteinExistence type="predicted"/>
<dbReference type="STRING" id="1231623.Tasa_048_094"/>
<comment type="caution">
    <text evidence="1">The sequence shown here is derived from an EMBL/GenBank/DDBJ whole genome shotgun (WGS) entry which is preliminary data.</text>
</comment>
<name>A0A0D6MP69_9PROT</name>
<dbReference type="EMBL" id="BALE01000048">
    <property type="protein sequence ID" value="GAN55469.1"/>
    <property type="molecule type" value="Genomic_DNA"/>
</dbReference>